<feature type="coiled-coil region" evidence="1">
    <location>
        <begin position="151"/>
        <end position="210"/>
    </location>
</feature>
<dbReference type="AlphaFoldDB" id="A0A0L0G6Z0"/>
<keyword evidence="4" id="KW-1185">Reference proteome</keyword>
<evidence type="ECO:0000313" key="4">
    <source>
        <dbReference type="Proteomes" id="UP000054560"/>
    </source>
</evidence>
<name>A0A0L0G6Z0_9EUKA</name>
<evidence type="ECO:0000313" key="3">
    <source>
        <dbReference type="EMBL" id="KNC84785.1"/>
    </source>
</evidence>
<reference evidence="3 4" key="1">
    <citation type="submission" date="2011-02" db="EMBL/GenBank/DDBJ databases">
        <title>The Genome Sequence of Sphaeroforma arctica JP610.</title>
        <authorList>
            <consortium name="The Broad Institute Genome Sequencing Platform"/>
            <person name="Russ C."/>
            <person name="Cuomo C."/>
            <person name="Young S.K."/>
            <person name="Zeng Q."/>
            <person name="Gargeya S."/>
            <person name="Alvarado L."/>
            <person name="Berlin A."/>
            <person name="Chapman S.B."/>
            <person name="Chen Z."/>
            <person name="Freedman E."/>
            <person name="Gellesch M."/>
            <person name="Goldberg J."/>
            <person name="Griggs A."/>
            <person name="Gujja S."/>
            <person name="Heilman E."/>
            <person name="Heiman D."/>
            <person name="Howarth C."/>
            <person name="Mehta T."/>
            <person name="Neiman D."/>
            <person name="Pearson M."/>
            <person name="Roberts A."/>
            <person name="Saif S."/>
            <person name="Shea T."/>
            <person name="Shenoy N."/>
            <person name="Sisk P."/>
            <person name="Stolte C."/>
            <person name="Sykes S."/>
            <person name="White J."/>
            <person name="Yandava C."/>
            <person name="Burger G."/>
            <person name="Gray M.W."/>
            <person name="Holland P.W.H."/>
            <person name="King N."/>
            <person name="Lang F.B.F."/>
            <person name="Roger A.J."/>
            <person name="Ruiz-Trillo I."/>
            <person name="Haas B."/>
            <person name="Nusbaum C."/>
            <person name="Birren B."/>
        </authorList>
    </citation>
    <scope>NUCLEOTIDE SEQUENCE [LARGE SCALE GENOMIC DNA]</scope>
    <source>
        <strain evidence="3 4">JP610</strain>
    </source>
</reference>
<dbReference type="SMART" id="SM00755">
    <property type="entry name" value="Grip"/>
    <property type="match status" value="1"/>
</dbReference>
<keyword evidence="1" id="KW-0175">Coiled coil</keyword>
<dbReference type="Pfam" id="PF01465">
    <property type="entry name" value="GRIP"/>
    <property type="match status" value="1"/>
</dbReference>
<dbReference type="PROSITE" id="PS50913">
    <property type="entry name" value="GRIP"/>
    <property type="match status" value="1"/>
</dbReference>
<dbReference type="InterPro" id="IPR000237">
    <property type="entry name" value="GRIP_dom"/>
</dbReference>
<dbReference type="EMBL" id="KQ241740">
    <property type="protein sequence ID" value="KNC84785.1"/>
    <property type="molecule type" value="Genomic_DNA"/>
</dbReference>
<sequence length="267" mass="30236">MAVSNSTDGSHESENERLRLEVEFLRKKLADTQSRPESWKFPVASECDKIKLDNSSHGMDSNGSEVIVNQLSTMKLILATRDDDQMRQDSDVEDDATTKTIIAQLREQLQTLKTDAAQIVRVRDDISGRLKASDIQLKEQIDTSAKRATRVTGLEQRVHEKDKIIDELRAELREFMIEAEELVASQASLSAELEQKDEEMELQMESYAEALRVDTEPAGNMNEGQLDYLHHIVFKYMSGVQQKQLVPVIATILKFTAAEMKAVMPPR</sequence>
<gene>
    <name evidence="3" type="ORF">SARC_02994</name>
</gene>
<evidence type="ECO:0000256" key="1">
    <source>
        <dbReference type="SAM" id="Coils"/>
    </source>
</evidence>
<dbReference type="GeneID" id="25903498"/>
<proteinExistence type="predicted"/>
<organism evidence="3 4">
    <name type="scientific">Sphaeroforma arctica JP610</name>
    <dbReference type="NCBI Taxonomy" id="667725"/>
    <lineage>
        <taxon>Eukaryota</taxon>
        <taxon>Ichthyosporea</taxon>
        <taxon>Ichthyophonida</taxon>
        <taxon>Sphaeroforma</taxon>
    </lineage>
</organism>
<dbReference type="RefSeq" id="XP_014158687.1">
    <property type="nucleotide sequence ID" value="XM_014303212.1"/>
</dbReference>
<dbReference type="SUPFAM" id="SSF101283">
    <property type="entry name" value="GRIP domain"/>
    <property type="match status" value="1"/>
</dbReference>
<protein>
    <recommendedName>
        <fullName evidence="2">GRIP domain-containing protein</fullName>
    </recommendedName>
</protein>
<dbReference type="Proteomes" id="UP000054560">
    <property type="component" value="Unassembled WGS sequence"/>
</dbReference>
<feature type="domain" description="GRIP" evidence="2">
    <location>
        <begin position="219"/>
        <end position="266"/>
    </location>
</feature>
<accession>A0A0L0G6Z0</accession>
<evidence type="ECO:0000259" key="2">
    <source>
        <dbReference type="PROSITE" id="PS50913"/>
    </source>
</evidence>
<dbReference type="Gene3D" id="1.10.220.60">
    <property type="entry name" value="GRIP domain"/>
    <property type="match status" value="1"/>
</dbReference>